<evidence type="ECO:0000313" key="1">
    <source>
        <dbReference type="EMBL" id="KAJ4458834.1"/>
    </source>
</evidence>
<name>A0ABQ8UHZ6_9EUKA</name>
<gene>
    <name evidence="1" type="ORF">PAPYR_5360</name>
</gene>
<keyword evidence="2" id="KW-1185">Reference proteome</keyword>
<organism evidence="1 2">
    <name type="scientific">Paratrimastix pyriformis</name>
    <dbReference type="NCBI Taxonomy" id="342808"/>
    <lineage>
        <taxon>Eukaryota</taxon>
        <taxon>Metamonada</taxon>
        <taxon>Preaxostyla</taxon>
        <taxon>Paratrimastigidae</taxon>
        <taxon>Paratrimastix</taxon>
    </lineage>
</organism>
<proteinExistence type="predicted"/>
<comment type="caution">
    <text evidence="1">The sequence shown here is derived from an EMBL/GenBank/DDBJ whole genome shotgun (WGS) entry which is preliminary data.</text>
</comment>
<protein>
    <submittedName>
        <fullName evidence="1">Uncharacterized protein</fullName>
    </submittedName>
</protein>
<evidence type="ECO:0000313" key="2">
    <source>
        <dbReference type="Proteomes" id="UP001141327"/>
    </source>
</evidence>
<dbReference type="Proteomes" id="UP001141327">
    <property type="component" value="Unassembled WGS sequence"/>
</dbReference>
<dbReference type="EMBL" id="JAPMOS010000025">
    <property type="protein sequence ID" value="KAJ4458834.1"/>
    <property type="molecule type" value="Genomic_DNA"/>
</dbReference>
<accession>A0ABQ8UHZ6</accession>
<reference evidence="1" key="1">
    <citation type="journal article" date="2022" name="bioRxiv">
        <title>Genomics of Preaxostyla Flagellates Illuminates Evolutionary Transitions and the Path Towards Mitochondrial Loss.</title>
        <authorList>
            <person name="Novak L.V.F."/>
            <person name="Treitli S.C."/>
            <person name="Pyrih J."/>
            <person name="Halakuc P."/>
            <person name="Pipaliya S.V."/>
            <person name="Vacek V."/>
            <person name="Brzon O."/>
            <person name="Soukal P."/>
            <person name="Eme L."/>
            <person name="Dacks J.B."/>
            <person name="Karnkowska A."/>
            <person name="Elias M."/>
            <person name="Hampl V."/>
        </authorList>
    </citation>
    <scope>NUCLEOTIDE SEQUENCE</scope>
    <source>
        <strain evidence="1">RCP-MX</strain>
    </source>
</reference>
<sequence length="106" mass="11876">MERSQSYGRSASADPKLEEFRQVVCSLRFPPESEGVMLSYTAADLQDLSNIYPSLAQLAAFFEMHGHALRSVRLANCVLELFHPGLCCPPREDRKHKHANSLANSE</sequence>